<keyword evidence="4 6" id="KW-0862">Zinc</keyword>
<dbReference type="PROSITE" id="PS00028">
    <property type="entry name" value="ZINC_FINGER_C2H2_1"/>
    <property type="match status" value="6"/>
</dbReference>
<keyword evidence="2" id="KW-0677">Repeat</keyword>
<dbReference type="InterPro" id="IPR013087">
    <property type="entry name" value="Znf_C2H2_type"/>
</dbReference>
<dbReference type="SUPFAM" id="SSF57667">
    <property type="entry name" value="beta-beta-alpha zinc fingers"/>
    <property type="match status" value="4"/>
</dbReference>
<feature type="binding site" evidence="6">
    <location>
        <position position="19"/>
    </location>
    <ligand>
        <name>Zn(2+)</name>
        <dbReference type="ChEBI" id="CHEBI:29105"/>
    </ligand>
</feature>
<dbReference type="AlphaFoldDB" id="A0A8D8GER6"/>
<proteinExistence type="predicted"/>
<dbReference type="GO" id="GO:0005634">
    <property type="term" value="C:nucleus"/>
    <property type="evidence" value="ECO:0007669"/>
    <property type="project" value="InterPro"/>
</dbReference>
<dbReference type="Gene3D" id="3.30.160.60">
    <property type="entry name" value="Classic Zinc Finger"/>
    <property type="match status" value="4"/>
</dbReference>
<feature type="binding site" evidence="6">
    <location>
        <position position="22"/>
    </location>
    <ligand>
        <name>Zn(2+)</name>
        <dbReference type="ChEBI" id="CHEBI:29105"/>
    </ligand>
</feature>
<dbReference type="PANTHER" id="PTHR24379">
    <property type="entry name" value="KRAB AND ZINC FINGER DOMAIN-CONTAINING"/>
    <property type="match status" value="1"/>
</dbReference>
<feature type="domain" description="C2H2-type" evidence="7">
    <location>
        <begin position="334"/>
        <end position="356"/>
    </location>
</feature>
<dbReference type="EMBL" id="HBUE01154958">
    <property type="protein sequence ID" value="CAG6507284.1"/>
    <property type="molecule type" value="Transcribed_RNA"/>
</dbReference>
<dbReference type="SMART" id="SM00868">
    <property type="entry name" value="zf-AD"/>
    <property type="match status" value="1"/>
</dbReference>
<evidence type="ECO:0000256" key="1">
    <source>
        <dbReference type="ARBA" id="ARBA00022723"/>
    </source>
</evidence>
<dbReference type="PANTHER" id="PTHR24379:SF121">
    <property type="entry name" value="C2H2-TYPE DOMAIN-CONTAINING PROTEIN"/>
    <property type="match status" value="1"/>
</dbReference>
<dbReference type="Pfam" id="PF07776">
    <property type="entry name" value="zf-AD"/>
    <property type="match status" value="1"/>
</dbReference>
<keyword evidence="1 6" id="KW-0479">Metal-binding</keyword>
<dbReference type="PROSITE" id="PS51915">
    <property type="entry name" value="ZAD"/>
    <property type="match status" value="1"/>
</dbReference>
<keyword evidence="3 5" id="KW-0863">Zinc-finger</keyword>
<dbReference type="PROSITE" id="PS50157">
    <property type="entry name" value="ZINC_FINGER_C2H2_2"/>
    <property type="match status" value="4"/>
</dbReference>
<feature type="domain" description="ZAD" evidence="8">
    <location>
        <begin position="17"/>
        <end position="98"/>
    </location>
</feature>
<feature type="domain" description="C2H2-type" evidence="7">
    <location>
        <begin position="419"/>
        <end position="446"/>
    </location>
</feature>
<evidence type="ECO:0000256" key="3">
    <source>
        <dbReference type="ARBA" id="ARBA00022771"/>
    </source>
</evidence>
<feature type="binding site" evidence="6">
    <location>
        <position position="71"/>
    </location>
    <ligand>
        <name>Zn(2+)</name>
        <dbReference type="ChEBI" id="CHEBI:29105"/>
    </ligand>
</feature>
<feature type="binding site" evidence="6">
    <location>
        <position position="74"/>
    </location>
    <ligand>
        <name>Zn(2+)</name>
        <dbReference type="ChEBI" id="CHEBI:29105"/>
    </ligand>
</feature>
<evidence type="ECO:0000259" key="7">
    <source>
        <dbReference type="PROSITE" id="PS50157"/>
    </source>
</evidence>
<accession>A0A8D8GER6</accession>
<evidence type="ECO:0000256" key="4">
    <source>
        <dbReference type="ARBA" id="ARBA00022833"/>
    </source>
</evidence>
<dbReference type="InterPro" id="IPR012934">
    <property type="entry name" value="Znf_AD"/>
</dbReference>
<dbReference type="EMBL" id="HBUE01260019">
    <property type="protein sequence ID" value="CAG6558619.1"/>
    <property type="molecule type" value="Transcribed_RNA"/>
</dbReference>
<evidence type="ECO:0000256" key="2">
    <source>
        <dbReference type="ARBA" id="ARBA00022737"/>
    </source>
</evidence>
<dbReference type="GO" id="GO:0008270">
    <property type="term" value="F:zinc ion binding"/>
    <property type="evidence" value="ECO:0007669"/>
    <property type="project" value="UniProtKB-UniRule"/>
</dbReference>
<sequence>MFPSAKETHYRLERYPDVCRHCLRPQEEAGSFMISLETRDELFEGSLGEFIEAITFRTDKNKSHLYPQTICEPCLENLKFFARFRSKLLSIHRLMNAMVELKHSNMKPVMNLFEGSPNAMNAIFRDLQLVRKGGDPKAKNLIADFRQYQIASLPNVLLAGSVKTETPVYFDDTASVEGSDDHRIENRQEVEEYSRVGVLEEESSSKVRDDFEAEFRGEIIQCTKCAYHTVDQSLFEAHQRSHFRRETGTCPCRDCSETFPNPKALNKHRAQSHKKHVCDVCGFRTTGKNSLLVHMERHKASGQYQCEFCQKSFNVEQDRFLHIKRMHEKQVTLWKCDTCGLEFKRKSTLEFHELVHQNVFAHLCMQCGSKFKTTMALKRHIFKVHGEKTRACPHCDRKYHEKYALTDHIESSHGIQMRFFCDVCVEWFDSQEKLAIHVVRHSSPKELECGTCLVVFSSQELLSDHLCISYRDDYVCCDEDFKFHKFYNNHMFIKHGTRTNVRVRMKPGQLFGAMRIKRKKVIKCPKCQANFASYAKKFEHMKNCNG</sequence>
<dbReference type="InterPro" id="IPR036236">
    <property type="entry name" value="Znf_C2H2_sf"/>
</dbReference>
<evidence type="ECO:0000256" key="5">
    <source>
        <dbReference type="PROSITE-ProRule" id="PRU00042"/>
    </source>
</evidence>
<dbReference type="SMART" id="SM00355">
    <property type="entry name" value="ZnF_C2H2"/>
    <property type="match status" value="9"/>
</dbReference>
<dbReference type="EMBL" id="HBUE01154956">
    <property type="protein sequence ID" value="CAG6507282.1"/>
    <property type="molecule type" value="Transcribed_RNA"/>
</dbReference>
<feature type="domain" description="C2H2-type" evidence="7">
    <location>
        <begin position="362"/>
        <end position="390"/>
    </location>
</feature>
<evidence type="ECO:0000259" key="8">
    <source>
        <dbReference type="PROSITE" id="PS51915"/>
    </source>
</evidence>
<dbReference type="EMBL" id="HBUE01260017">
    <property type="protein sequence ID" value="CAG6558617.1"/>
    <property type="molecule type" value="Transcribed_RNA"/>
</dbReference>
<evidence type="ECO:0000313" key="9">
    <source>
        <dbReference type="EMBL" id="CAG6507282.1"/>
    </source>
</evidence>
<dbReference type="EMBL" id="HBUE01009460">
    <property type="protein sequence ID" value="CAG6447607.1"/>
    <property type="molecule type" value="Transcribed_RNA"/>
</dbReference>
<organism evidence="9">
    <name type="scientific">Culex pipiens</name>
    <name type="common">House mosquito</name>
    <dbReference type="NCBI Taxonomy" id="7175"/>
    <lineage>
        <taxon>Eukaryota</taxon>
        <taxon>Metazoa</taxon>
        <taxon>Ecdysozoa</taxon>
        <taxon>Arthropoda</taxon>
        <taxon>Hexapoda</taxon>
        <taxon>Insecta</taxon>
        <taxon>Pterygota</taxon>
        <taxon>Neoptera</taxon>
        <taxon>Endopterygota</taxon>
        <taxon>Diptera</taxon>
        <taxon>Nematocera</taxon>
        <taxon>Culicoidea</taxon>
        <taxon>Culicidae</taxon>
        <taxon>Culicinae</taxon>
        <taxon>Culicini</taxon>
        <taxon>Culex</taxon>
        <taxon>Culex</taxon>
    </lineage>
</organism>
<reference evidence="9" key="1">
    <citation type="submission" date="2021-05" db="EMBL/GenBank/DDBJ databases">
        <authorList>
            <person name="Alioto T."/>
            <person name="Alioto T."/>
            <person name="Gomez Garrido J."/>
        </authorList>
    </citation>
    <scope>NUCLEOTIDE SEQUENCE</scope>
</reference>
<feature type="domain" description="C2H2-type" evidence="7">
    <location>
        <begin position="304"/>
        <end position="332"/>
    </location>
</feature>
<evidence type="ECO:0000256" key="6">
    <source>
        <dbReference type="PROSITE-ProRule" id="PRU01263"/>
    </source>
</evidence>
<name>A0A8D8GER6_CULPI</name>
<protein>
    <submittedName>
        <fullName evidence="9">Zinc finger protein 846</fullName>
    </submittedName>
</protein>